<evidence type="ECO:0000256" key="2">
    <source>
        <dbReference type="RuleBase" id="RU003707"/>
    </source>
</evidence>
<dbReference type="Pfam" id="PF00378">
    <property type="entry name" value="ECH_1"/>
    <property type="match status" value="1"/>
</dbReference>
<comment type="similarity">
    <text evidence="1 2">Belongs to the enoyl-CoA hydratase/isomerase family.</text>
</comment>
<evidence type="ECO:0000256" key="1">
    <source>
        <dbReference type="ARBA" id="ARBA00005254"/>
    </source>
</evidence>
<dbReference type="InterPro" id="IPR029045">
    <property type="entry name" value="ClpP/crotonase-like_dom_sf"/>
</dbReference>
<evidence type="ECO:0008006" key="4">
    <source>
        <dbReference type="Google" id="ProtNLM"/>
    </source>
</evidence>
<dbReference type="InterPro" id="IPR001753">
    <property type="entry name" value="Enoyl-CoA_hydra/iso"/>
</dbReference>
<dbReference type="GO" id="GO:0006635">
    <property type="term" value="P:fatty acid beta-oxidation"/>
    <property type="evidence" value="ECO:0007669"/>
    <property type="project" value="TreeGrafter"/>
</dbReference>
<evidence type="ECO:0000313" key="3">
    <source>
        <dbReference type="EMBL" id="JAT69348.1"/>
    </source>
</evidence>
<accession>A0A1D1ZQY7</accession>
<protein>
    <recommendedName>
        <fullName evidence="4">Enoyl-CoA delta isomerase 1, mitochondrial</fullName>
    </recommendedName>
</protein>
<dbReference type="SUPFAM" id="SSF52096">
    <property type="entry name" value="ClpP/crotonase"/>
    <property type="match status" value="1"/>
</dbReference>
<proteinExistence type="inferred from homology"/>
<dbReference type="Gene3D" id="3.90.226.10">
    <property type="entry name" value="2-enoyl-CoA Hydratase, Chain A, domain 1"/>
    <property type="match status" value="1"/>
</dbReference>
<dbReference type="PANTHER" id="PTHR11941">
    <property type="entry name" value="ENOYL-COA HYDRATASE-RELATED"/>
    <property type="match status" value="1"/>
</dbReference>
<gene>
    <name evidence="3" type="ORF">g.18521</name>
</gene>
<name>A0A1D1ZQY7_AUXPR</name>
<dbReference type="PROSITE" id="PS00166">
    <property type="entry name" value="ENOYL_COA_HYDRATASE"/>
    <property type="match status" value="1"/>
</dbReference>
<dbReference type="GO" id="GO:0005739">
    <property type="term" value="C:mitochondrion"/>
    <property type="evidence" value="ECO:0007669"/>
    <property type="project" value="TreeGrafter"/>
</dbReference>
<dbReference type="CDD" id="cd06558">
    <property type="entry name" value="crotonase-like"/>
    <property type="match status" value="1"/>
</dbReference>
<sequence length="274" mass="29851">MNYRPKMAASNVPKGFQVDVQSGGYAVVTVRSEPVNTLSLDLWRGLTSILDACEEDPAVRGIIFRSGLKKDIFSAGNDIRELYAPLTSAQRYREFWVTSNKFLARLYSTRLATVAAIRGACPAGGCAISLACDYRVMTEHGHIGLNEVALGISVPKFWAGLMGRVIGARTAERLCLNAELPDPRRALSLGLVDEVVPTAQLDAAAQKALASMLSAPDVGRAATKRMLREEYSAQWSAYCQTEWEYGWESLDSPAVTEALGKVMARLSSKKTSKL</sequence>
<reference evidence="3" key="1">
    <citation type="submission" date="2015-08" db="EMBL/GenBank/DDBJ databases">
        <authorList>
            <person name="Babu N.S."/>
            <person name="Beckwith C.J."/>
            <person name="Beseler K.G."/>
            <person name="Brison A."/>
            <person name="Carone J.V."/>
            <person name="Caskin T.P."/>
            <person name="Diamond M."/>
            <person name="Durham M.E."/>
            <person name="Foxe J.M."/>
            <person name="Go M."/>
            <person name="Henderson B.A."/>
            <person name="Jones I.B."/>
            <person name="McGettigan J.A."/>
            <person name="Micheletti S.J."/>
            <person name="Nasrallah M.E."/>
            <person name="Ortiz D."/>
            <person name="Piller C.R."/>
            <person name="Privatt S.R."/>
            <person name="Schneider S.L."/>
            <person name="Sharp S."/>
            <person name="Smith T.C."/>
            <person name="Stanton J.D."/>
            <person name="Ullery H.E."/>
            <person name="Wilson R.J."/>
            <person name="Serrano M.G."/>
            <person name="Buck G."/>
            <person name="Lee V."/>
            <person name="Wang Y."/>
            <person name="Carvalho R."/>
            <person name="Voegtly L."/>
            <person name="Shi R."/>
            <person name="Duckworth R."/>
            <person name="Johnson A."/>
            <person name="Loviza R."/>
            <person name="Walstead R."/>
            <person name="Shah Z."/>
            <person name="Kiflezghi M."/>
            <person name="Wade K."/>
            <person name="Ball S.L."/>
            <person name="Bradley K.W."/>
            <person name="Asai D.J."/>
            <person name="Bowman C.A."/>
            <person name="Russell D.A."/>
            <person name="Pope W.H."/>
            <person name="Jacobs-Sera D."/>
            <person name="Hendrix R.W."/>
            <person name="Hatfull G.F."/>
        </authorList>
    </citation>
    <scope>NUCLEOTIDE SEQUENCE</scope>
</reference>
<dbReference type="AlphaFoldDB" id="A0A1D1ZQY7"/>
<dbReference type="PANTHER" id="PTHR11941:SF45">
    <property type="entry name" value="ENOYL-COA DELTA ISOMERASE 1, MITOCHONDRIAL"/>
    <property type="match status" value="1"/>
</dbReference>
<organism evidence="3">
    <name type="scientific">Auxenochlorella protothecoides</name>
    <name type="common">Green microalga</name>
    <name type="synonym">Chlorella protothecoides</name>
    <dbReference type="NCBI Taxonomy" id="3075"/>
    <lineage>
        <taxon>Eukaryota</taxon>
        <taxon>Viridiplantae</taxon>
        <taxon>Chlorophyta</taxon>
        <taxon>core chlorophytes</taxon>
        <taxon>Trebouxiophyceae</taxon>
        <taxon>Chlorellales</taxon>
        <taxon>Chlorellaceae</taxon>
        <taxon>Auxenochlorella</taxon>
    </lineage>
</organism>
<dbReference type="EMBL" id="GDKF01009274">
    <property type="protein sequence ID" value="JAT69348.1"/>
    <property type="molecule type" value="Transcribed_RNA"/>
</dbReference>
<dbReference type="InterPro" id="IPR018376">
    <property type="entry name" value="Enoyl-CoA_hyd/isom_CS"/>
</dbReference>
<dbReference type="GO" id="GO:0003824">
    <property type="term" value="F:catalytic activity"/>
    <property type="evidence" value="ECO:0007669"/>
    <property type="project" value="InterPro"/>
</dbReference>